<reference evidence="2 3" key="1">
    <citation type="journal article" date="2021" name="Elife">
        <title>Chloroplast acquisition without the gene transfer in kleptoplastic sea slugs, Plakobranchus ocellatus.</title>
        <authorList>
            <person name="Maeda T."/>
            <person name="Takahashi S."/>
            <person name="Yoshida T."/>
            <person name="Shimamura S."/>
            <person name="Takaki Y."/>
            <person name="Nagai Y."/>
            <person name="Toyoda A."/>
            <person name="Suzuki Y."/>
            <person name="Arimoto A."/>
            <person name="Ishii H."/>
            <person name="Satoh N."/>
            <person name="Nishiyama T."/>
            <person name="Hasebe M."/>
            <person name="Maruyama T."/>
            <person name="Minagawa J."/>
            <person name="Obokata J."/>
            <person name="Shigenobu S."/>
        </authorList>
    </citation>
    <scope>NUCLEOTIDE SEQUENCE [LARGE SCALE GENOMIC DNA]</scope>
</reference>
<keyword evidence="3" id="KW-1185">Reference proteome</keyword>
<sequence>MPMHKSRRRHASRKKRGSDASMGFHYLSSFHESVGNNLFLYGAGLSPKSPPTSPIRSKSSPNVSKTAASSSKTPRRGHAK</sequence>
<dbReference type="AlphaFoldDB" id="A0AAV4EGD9"/>
<name>A0AAV4EGD9_9GAST</name>
<feature type="compositionally biased region" description="Basic residues" evidence="1">
    <location>
        <begin position="1"/>
        <end position="16"/>
    </location>
</feature>
<protein>
    <submittedName>
        <fullName evidence="2">Uncharacterized protein</fullName>
    </submittedName>
</protein>
<dbReference type="Proteomes" id="UP000762676">
    <property type="component" value="Unassembled WGS sequence"/>
</dbReference>
<proteinExistence type="predicted"/>
<comment type="caution">
    <text evidence="2">The sequence shown here is derived from an EMBL/GenBank/DDBJ whole genome shotgun (WGS) entry which is preliminary data.</text>
</comment>
<evidence type="ECO:0000313" key="3">
    <source>
        <dbReference type="Proteomes" id="UP000762676"/>
    </source>
</evidence>
<accession>A0AAV4EGD9</accession>
<feature type="region of interest" description="Disordered" evidence="1">
    <location>
        <begin position="1"/>
        <end position="21"/>
    </location>
</feature>
<dbReference type="EMBL" id="BMAT01007205">
    <property type="protein sequence ID" value="GFR59810.1"/>
    <property type="molecule type" value="Genomic_DNA"/>
</dbReference>
<evidence type="ECO:0000256" key="1">
    <source>
        <dbReference type="SAM" id="MobiDB-lite"/>
    </source>
</evidence>
<feature type="region of interest" description="Disordered" evidence="1">
    <location>
        <begin position="40"/>
        <end position="80"/>
    </location>
</feature>
<feature type="compositionally biased region" description="Polar residues" evidence="1">
    <location>
        <begin position="54"/>
        <end position="72"/>
    </location>
</feature>
<organism evidence="2 3">
    <name type="scientific">Elysia marginata</name>
    <dbReference type="NCBI Taxonomy" id="1093978"/>
    <lineage>
        <taxon>Eukaryota</taxon>
        <taxon>Metazoa</taxon>
        <taxon>Spiralia</taxon>
        <taxon>Lophotrochozoa</taxon>
        <taxon>Mollusca</taxon>
        <taxon>Gastropoda</taxon>
        <taxon>Heterobranchia</taxon>
        <taxon>Euthyneura</taxon>
        <taxon>Panpulmonata</taxon>
        <taxon>Sacoglossa</taxon>
        <taxon>Placobranchoidea</taxon>
        <taxon>Plakobranchidae</taxon>
        <taxon>Elysia</taxon>
    </lineage>
</organism>
<evidence type="ECO:0000313" key="2">
    <source>
        <dbReference type="EMBL" id="GFR59810.1"/>
    </source>
</evidence>
<gene>
    <name evidence="2" type="ORF">ElyMa_003515900</name>
</gene>